<keyword evidence="3" id="KW-0597">Phosphoprotein</keyword>
<dbReference type="Gene3D" id="3.30.565.10">
    <property type="entry name" value="Histidine kinase-like ATPase, C-terminal domain"/>
    <property type="match status" value="1"/>
</dbReference>
<evidence type="ECO:0000256" key="7">
    <source>
        <dbReference type="SAM" id="Phobius"/>
    </source>
</evidence>
<reference evidence="9 10" key="1">
    <citation type="journal article" date="2010" name="Stand. Genomic Sci.">
        <title>Complete genome sequence of Ilyobacter polytropus type strain (CuHbu1).</title>
        <authorList>
            <person name="Sikorski J."/>
            <person name="Chertkov O."/>
            <person name="Lapidus A."/>
            <person name="Nolan M."/>
            <person name="Lucas S."/>
            <person name="Del Rio T.G."/>
            <person name="Tice H."/>
            <person name="Cheng J.F."/>
            <person name="Tapia R."/>
            <person name="Han C."/>
            <person name="Goodwin L."/>
            <person name="Pitluck S."/>
            <person name="Liolios K."/>
            <person name="Ivanova N."/>
            <person name="Mavromatis K."/>
            <person name="Mikhailova N."/>
            <person name="Pati A."/>
            <person name="Chen A."/>
            <person name="Palaniappan K."/>
            <person name="Land M."/>
            <person name="Hauser L."/>
            <person name="Chang Y.J."/>
            <person name="Jeffries C.D."/>
            <person name="Brambilla E."/>
            <person name="Yasawong M."/>
            <person name="Rohde M."/>
            <person name="Pukall R."/>
            <person name="Spring S."/>
            <person name="Goker M."/>
            <person name="Woyke T."/>
            <person name="Bristow J."/>
            <person name="Eisen J.A."/>
            <person name="Markowitz V."/>
            <person name="Hugenholtz P."/>
            <person name="Kyrpides N.C."/>
            <person name="Klenk H.P."/>
        </authorList>
    </citation>
    <scope>NUCLEOTIDE SEQUENCE [LARGE SCALE GENOMIC DNA]</scope>
    <source>
        <strain evidence="10">ATCC 51220 / DSM 2926 / LMG 16218 / CuHBu1</strain>
        <plasmid evidence="10">pILYOP01</plasmid>
    </source>
</reference>
<sequence>MAIVAIVMILLLFNYTIQLLIMNEIDKELATEVKNFNSFVKNKEFDLQVNAGELRKDLSFVVVDKNNNGIYMEAFSLEDSALIIEEISDAEKEVFDVVIVPNKRYHLMMSEIPRNSLFPNGSRLIVAKDISYISNTRYFSSYIMAITMLVLITFFVTMINFTMEKIFNALRELDDFGVALQGERVPDLSLRFNKRYGNNEIDTLINTLNHSIATMEDSFKKMEEFSSNVSHELKTPMTSMKSMIEIELSKDRTKEEYQETLIKVLEEMDWLIGITKDLLTLTKNPQGIQASFEPVNLSKVGGEICDIMEIIAIDEDIDLKWDFSAIEDELVMGDSSSIKQAIMNIINNSVKYNKKNGSVWVYGEKTKELVKIVVEDSGIGIKKENISRLTERFFREDSVRTVKKSGVGLGLSLVKHIIHLHRGELEIYSEEGVGSIFKISLPRYSEGG</sequence>
<comment type="catalytic activity">
    <reaction evidence="1">
        <text>ATP + protein L-histidine = ADP + protein N-phospho-L-histidine.</text>
        <dbReference type="EC" id="2.7.13.3"/>
    </reaction>
</comment>
<geneLocation type="plasmid" evidence="9 10">
    <name>pILYOP01</name>
</geneLocation>
<dbReference type="GO" id="GO:0000155">
    <property type="term" value="F:phosphorelay sensor kinase activity"/>
    <property type="evidence" value="ECO:0007669"/>
    <property type="project" value="InterPro"/>
</dbReference>
<dbReference type="SMART" id="SM00388">
    <property type="entry name" value="HisKA"/>
    <property type="match status" value="1"/>
</dbReference>
<dbReference type="PANTHER" id="PTHR45453">
    <property type="entry name" value="PHOSPHATE REGULON SENSOR PROTEIN PHOR"/>
    <property type="match status" value="1"/>
</dbReference>
<dbReference type="OrthoDB" id="9813151at2"/>
<evidence type="ECO:0000256" key="3">
    <source>
        <dbReference type="ARBA" id="ARBA00022553"/>
    </source>
</evidence>
<gene>
    <name evidence="9" type="ordered locus">Ilyop_2168</name>
</gene>
<dbReference type="PROSITE" id="PS50109">
    <property type="entry name" value="HIS_KIN"/>
    <property type="match status" value="1"/>
</dbReference>
<dbReference type="Gene3D" id="1.10.287.130">
    <property type="match status" value="1"/>
</dbReference>
<dbReference type="InterPro" id="IPR036097">
    <property type="entry name" value="HisK_dim/P_sf"/>
</dbReference>
<keyword evidence="9" id="KW-0614">Plasmid</keyword>
<name>E3HC88_ILYPC</name>
<evidence type="ECO:0000256" key="4">
    <source>
        <dbReference type="ARBA" id="ARBA00022679"/>
    </source>
</evidence>
<dbReference type="PRINTS" id="PR00344">
    <property type="entry name" value="BCTRLSENSOR"/>
</dbReference>
<dbReference type="GO" id="GO:0005886">
    <property type="term" value="C:plasma membrane"/>
    <property type="evidence" value="ECO:0007669"/>
    <property type="project" value="TreeGrafter"/>
</dbReference>
<dbReference type="CDD" id="cd00082">
    <property type="entry name" value="HisKA"/>
    <property type="match status" value="1"/>
</dbReference>
<dbReference type="GO" id="GO:0016036">
    <property type="term" value="P:cellular response to phosphate starvation"/>
    <property type="evidence" value="ECO:0007669"/>
    <property type="project" value="TreeGrafter"/>
</dbReference>
<dbReference type="GO" id="GO:0004721">
    <property type="term" value="F:phosphoprotein phosphatase activity"/>
    <property type="evidence" value="ECO:0007669"/>
    <property type="project" value="TreeGrafter"/>
</dbReference>
<keyword evidence="5 9" id="KW-0418">Kinase</keyword>
<dbReference type="Pfam" id="PF00512">
    <property type="entry name" value="HisKA"/>
    <property type="match status" value="1"/>
</dbReference>
<dbReference type="SMART" id="SM00387">
    <property type="entry name" value="HATPase_c"/>
    <property type="match status" value="1"/>
</dbReference>
<dbReference type="SUPFAM" id="SSF47384">
    <property type="entry name" value="Homodimeric domain of signal transducing histidine kinase"/>
    <property type="match status" value="1"/>
</dbReference>
<dbReference type="SUPFAM" id="SSF55874">
    <property type="entry name" value="ATPase domain of HSP90 chaperone/DNA topoisomerase II/histidine kinase"/>
    <property type="match status" value="1"/>
</dbReference>
<evidence type="ECO:0000313" key="10">
    <source>
        <dbReference type="Proteomes" id="UP000006875"/>
    </source>
</evidence>
<keyword evidence="6" id="KW-0902">Two-component regulatory system</keyword>
<keyword evidence="7" id="KW-0472">Membrane</keyword>
<feature type="domain" description="Histidine kinase" evidence="8">
    <location>
        <begin position="228"/>
        <end position="445"/>
    </location>
</feature>
<keyword evidence="7" id="KW-0812">Transmembrane</keyword>
<dbReference type="InterPro" id="IPR005467">
    <property type="entry name" value="His_kinase_dom"/>
</dbReference>
<dbReference type="Pfam" id="PF02518">
    <property type="entry name" value="HATPase_c"/>
    <property type="match status" value="1"/>
</dbReference>
<keyword evidence="4" id="KW-0808">Transferase</keyword>
<evidence type="ECO:0000313" key="9">
    <source>
        <dbReference type="EMBL" id="ADO83931.1"/>
    </source>
</evidence>
<accession>E3HC88</accession>
<dbReference type="InterPro" id="IPR003594">
    <property type="entry name" value="HATPase_dom"/>
</dbReference>
<keyword evidence="10" id="KW-1185">Reference proteome</keyword>
<keyword evidence="7" id="KW-1133">Transmembrane helix</keyword>
<evidence type="ECO:0000256" key="6">
    <source>
        <dbReference type="ARBA" id="ARBA00023012"/>
    </source>
</evidence>
<dbReference type="EMBL" id="CP002282">
    <property type="protein sequence ID" value="ADO83931.1"/>
    <property type="molecule type" value="Genomic_DNA"/>
</dbReference>
<dbReference type="FunFam" id="3.30.565.10:FF:000006">
    <property type="entry name" value="Sensor histidine kinase WalK"/>
    <property type="match status" value="1"/>
</dbReference>
<dbReference type="HOGENOM" id="CLU_000445_89_6_0"/>
<evidence type="ECO:0000259" key="8">
    <source>
        <dbReference type="PROSITE" id="PS50109"/>
    </source>
</evidence>
<evidence type="ECO:0000256" key="1">
    <source>
        <dbReference type="ARBA" id="ARBA00000085"/>
    </source>
</evidence>
<dbReference type="PANTHER" id="PTHR45453:SF1">
    <property type="entry name" value="PHOSPHATE REGULON SENSOR PROTEIN PHOR"/>
    <property type="match status" value="1"/>
</dbReference>
<dbReference type="InterPro" id="IPR004358">
    <property type="entry name" value="Sig_transdc_His_kin-like_C"/>
</dbReference>
<dbReference type="EC" id="2.7.13.3" evidence="2"/>
<proteinExistence type="predicted"/>
<evidence type="ECO:0000256" key="2">
    <source>
        <dbReference type="ARBA" id="ARBA00012438"/>
    </source>
</evidence>
<feature type="transmembrane region" description="Helical" evidence="7">
    <location>
        <begin position="139"/>
        <end position="161"/>
    </location>
</feature>
<dbReference type="InterPro" id="IPR003661">
    <property type="entry name" value="HisK_dim/P_dom"/>
</dbReference>
<organism evidence="9 10">
    <name type="scientific">Ilyobacter polytropus (strain ATCC 51220 / DSM 2926 / LMG 16218 / CuHBu1)</name>
    <dbReference type="NCBI Taxonomy" id="572544"/>
    <lineage>
        <taxon>Bacteria</taxon>
        <taxon>Fusobacteriati</taxon>
        <taxon>Fusobacteriota</taxon>
        <taxon>Fusobacteriia</taxon>
        <taxon>Fusobacteriales</taxon>
        <taxon>Fusobacteriaceae</taxon>
        <taxon>Ilyobacter</taxon>
    </lineage>
</organism>
<protein>
    <recommendedName>
        <fullName evidence="2">histidine kinase</fullName>
        <ecNumber evidence="2">2.7.13.3</ecNumber>
    </recommendedName>
</protein>
<dbReference type="AlphaFoldDB" id="E3HC88"/>
<dbReference type="KEGG" id="ipo:Ilyop_2168"/>
<evidence type="ECO:0000256" key="5">
    <source>
        <dbReference type="ARBA" id="ARBA00022777"/>
    </source>
</evidence>
<dbReference type="Proteomes" id="UP000006875">
    <property type="component" value="Plasmid pILYOP01"/>
</dbReference>
<dbReference type="RefSeq" id="WP_013388593.1">
    <property type="nucleotide sequence ID" value="NC_014633.1"/>
</dbReference>
<dbReference type="InterPro" id="IPR036890">
    <property type="entry name" value="HATPase_C_sf"/>
</dbReference>
<dbReference type="InterPro" id="IPR050351">
    <property type="entry name" value="BphY/WalK/GraS-like"/>
</dbReference>